<sequence length="294" mass="33592">MTHKDIYTKFMIEYDKANLTSSYPSLTEYEVATVLDKAYNALIAQKITGNNYRRSTLESDIKSTADLEPLIRRKKMTAKTLRDLNVMYADQPENMLYYIEALLYTNGITLNKDTKDANQSYDPYDGITLRTMPTQLVTHKAAEKFIVSSSNLPWVKNPVCYLENNKIFFVYDPINKPALRNSETGLNENNQSTPVVTASLQNDEDNPYVDGGQYGDFEIVYIKTPNKFVKDLQNPQTGWVSYFDWSTAETPDAYKFECNETMAEELISLAVMFALENVESQRLGTKLNMRGLEA</sequence>
<dbReference type="EMBL" id="MT774410">
    <property type="protein sequence ID" value="QOR57822.1"/>
    <property type="molecule type" value="Genomic_DNA"/>
</dbReference>
<evidence type="ECO:0000313" key="1">
    <source>
        <dbReference type="EMBL" id="QOR57822.1"/>
    </source>
</evidence>
<name>A0A7M1RVE1_9CAUD</name>
<proteinExistence type="predicted"/>
<keyword evidence="2" id="KW-1185">Reference proteome</keyword>
<dbReference type="KEGG" id="vg:65131987"/>
<reference evidence="1 2" key="1">
    <citation type="submission" date="2020-07" db="EMBL/GenBank/DDBJ databases">
        <title>Taxonomic proposal: Crassvirales, a new order of highly abundant and diverse bacterial viruses.</title>
        <authorList>
            <person name="Shkoporov A.N."/>
            <person name="Stockdale S.R."/>
            <person name="Guerin E."/>
            <person name="Ross R.P."/>
            <person name="Hill C."/>
        </authorList>
    </citation>
    <scope>NUCLEOTIDE SEQUENCE [LARGE SCALE GENOMIC DNA]</scope>
</reference>
<evidence type="ECO:0000313" key="2">
    <source>
        <dbReference type="Proteomes" id="UP000594103"/>
    </source>
</evidence>
<protein>
    <submittedName>
        <fullName evidence="1">Uncharacterized protein</fullName>
    </submittedName>
</protein>
<organism evidence="1 2">
    <name type="scientific">uncultured phage cr272_1</name>
    <dbReference type="NCBI Taxonomy" id="2772094"/>
    <lineage>
        <taxon>Viruses</taxon>
        <taxon>Duplodnaviria</taxon>
        <taxon>Heunggongvirae</taxon>
        <taxon>Uroviricota</taxon>
        <taxon>Caudoviricetes</taxon>
        <taxon>Crassvirales</taxon>
        <taxon>Suoliviridae</taxon>
        <taxon>Oafivirinae</taxon>
        <taxon>Buhlduvirus</taxon>
        <taxon>Buhlduvirus porcinus</taxon>
    </lineage>
</organism>
<dbReference type="GeneID" id="65131987"/>
<dbReference type="RefSeq" id="YP_010113462.1">
    <property type="nucleotide sequence ID" value="NC_055903.1"/>
</dbReference>
<dbReference type="Proteomes" id="UP000594103">
    <property type="component" value="Segment"/>
</dbReference>
<accession>A0A7M1RVE1</accession>